<dbReference type="GO" id="GO:0000224">
    <property type="term" value="F:peptide-N4-(N-acetyl-beta-glucosaminyl)asparagine amidase activity"/>
    <property type="evidence" value="ECO:0007669"/>
    <property type="project" value="TreeGrafter"/>
</dbReference>
<dbReference type="AlphaFoldDB" id="A0A7V8FIA2"/>
<reference evidence="5" key="1">
    <citation type="journal article" date="2020" name="MBio">
        <title>Horizontal gene transfer to a defensive symbiont with a reduced genome amongst a multipartite beetle microbiome.</title>
        <authorList>
            <person name="Waterworth S.C."/>
            <person name="Florez L.V."/>
            <person name="Rees E.R."/>
            <person name="Hertweck C."/>
            <person name="Kaltenpoth M."/>
            <person name="Kwan J.C."/>
        </authorList>
    </citation>
    <scope>NUCLEOTIDE SEQUENCE [LARGE SCALE GENOMIC DNA]</scope>
</reference>
<dbReference type="SUPFAM" id="SSF48208">
    <property type="entry name" value="Six-hairpin glycosidases"/>
    <property type="match status" value="1"/>
</dbReference>
<feature type="chain" id="PRO_5031261276" description="Glycosyl hydrolase family 92" evidence="1">
    <location>
        <begin position="19"/>
        <end position="682"/>
    </location>
</feature>
<evidence type="ECO:0000256" key="1">
    <source>
        <dbReference type="SAM" id="SignalP"/>
    </source>
</evidence>
<dbReference type="InterPro" id="IPR050883">
    <property type="entry name" value="PNGase"/>
</dbReference>
<comment type="caution">
    <text evidence="4">The sequence shown here is derived from an EMBL/GenBank/DDBJ whole genome shotgun (WGS) entry which is preliminary data.</text>
</comment>
<evidence type="ECO:0000313" key="4">
    <source>
        <dbReference type="EMBL" id="KAF1016249.1"/>
    </source>
</evidence>
<dbReference type="Gene3D" id="2.70.98.10">
    <property type="match status" value="1"/>
</dbReference>
<dbReference type="Pfam" id="PF07971">
    <property type="entry name" value="Glyco_hydro_92"/>
    <property type="match status" value="2"/>
</dbReference>
<feature type="domain" description="Glycosyl hydrolase family 92" evidence="2">
    <location>
        <begin position="259"/>
        <end position="420"/>
    </location>
</feature>
<dbReference type="Gene3D" id="1.20.1050.60">
    <property type="entry name" value="alpha-1,2-mannosidase"/>
    <property type="match status" value="1"/>
</dbReference>
<dbReference type="InterPro" id="IPR014718">
    <property type="entry name" value="GH-type_carb-bd"/>
</dbReference>
<dbReference type="GO" id="GO:0030246">
    <property type="term" value="F:carbohydrate binding"/>
    <property type="evidence" value="ECO:0007669"/>
    <property type="project" value="InterPro"/>
</dbReference>
<evidence type="ECO:0000259" key="2">
    <source>
        <dbReference type="Pfam" id="PF07971"/>
    </source>
</evidence>
<name>A0A7V8FIA2_STEMA</name>
<feature type="domain" description="Glycosyl hydrolase family 92 N-terminal" evidence="3">
    <location>
        <begin position="37"/>
        <end position="180"/>
    </location>
</feature>
<dbReference type="Proteomes" id="UP000487117">
    <property type="component" value="Unassembled WGS sequence"/>
</dbReference>
<organism evidence="4 5">
    <name type="scientific">Stenotrophomonas maltophilia</name>
    <name type="common">Pseudomonas maltophilia</name>
    <name type="synonym">Xanthomonas maltophilia</name>
    <dbReference type="NCBI Taxonomy" id="40324"/>
    <lineage>
        <taxon>Bacteria</taxon>
        <taxon>Pseudomonadati</taxon>
        <taxon>Pseudomonadota</taxon>
        <taxon>Gammaproteobacteria</taxon>
        <taxon>Lysobacterales</taxon>
        <taxon>Lysobacteraceae</taxon>
        <taxon>Stenotrophomonas</taxon>
        <taxon>Stenotrophomonas maltophilia group</taxon>
    </lineage>
</organism>
<dbReference type="Pfam" id="PF17678">
    <property type="entry name" value="Glyco_hydro_92N"/>
    <property type="match status" value="1"/>
</dbReference>
<dbReference type="EMBL" id="WNDS01000002">
    <property type="protein sequence ID" value="KAF1016249.1"/>
    <property type="molecule type" value="Genomic_DNA"/>
</dbReference>
<evidence type="ECO:0000313" key="5">
    <source>
        <dbReference type="Proteomes" id="UP000487117"/>
    </source>
</evidence>
<dbReference type="InterPro" id="IPR012939">
    <property type="entry name" value="Glyco_hydro_92"/>
</dbReference>
<feature type="domain" description="Glycosyl hydrolase family 92" evidence="2">
    <location>
        <begin position="431"/>
        <end position="678"/>
    </location>
</feature>
<proteinExistence type="predicted"/>
<dbReference type="Gene3D" id="3.30.2080.10">
    <property type="entry name" value="GH92 mannosidase domain"/>
    <property type="match status" value="1"/>
</dbReference>
<dbReference type="InterPro" id="IPR008928">
    <property type="entry name" value="6-hairpin_glycosidase_sf"/>
</dbReference>
<dbReference type="PANTHER" id="PTHR12143:SF39">
    <property type="entry name" value="SECRETED PROTEIN"/>
    <property type="match status" value="1"/>
</dbReference>
<accession>A0A7V8FIA2</accession>
<dbReference type="GO" id="GO:0005829">
    <property type="term" value="C:cytosol"/>
    <property type="evidence" value="ECO:0007669"/>
    <property type="project" value="TreeGrafter"/>
</dbReference>
<dbReference type="InterPro" id="IPR041371">
    <property type="entry name" value="GH92_N"/>
</dbReference>
<dbReference type="Gene3D" id="1.20.1610.10">
    <property type="entry name" value="alpha-1,2-mannosidases domains"/>
    <property type="match status" value="1"/>
</dbReference>
<protein>
    <recommendedName>
        <fullName evidence="6">Glycosyl hydrolase family 92</fullName>
    </recommendedName>
</protein>
<dbReference type="PANTHER" id="PTHR12143">
    <property type="entry name" value="PEPTIDE N-GLYCANASE PNGASE -RELATED"/>
    <property type="match status" value="1"/>
</dbReference>
<dbReference type="GO" id="GO:0005975">
    <property type="term" value="P:carbohydrate metabolic process"/>
    <property type="evidence" value="ECO:0007669"/>
    <property type="project" value="InterPro"/>
</dbReference>
<sequence>MRSIPALLLALLPLPALAQSALAQPARAQPASPAERVDPFVGTLADFGQLTPAAVAPFGMVQLGPDTSPANHAGYDYAATQLRGFSHTRAVGVGCAGAVGDLLLSVDYRGQPALAAMDKHHEAARSGRYQLRYGDGLQAELTATRGSGIVRITAPHAGELVLRLDPNHGYARRHGSQWLGSAASDLRVRMDAGTVCDEGRYRLYAATTLLLNGVPLNRTVAVDDAGVAQLQVPVRAGDVLESRTGLSAVDDRGCALARDQEAGTRTFQQVADTTLADWNRALGRVQLDAGAQQQALFYTALFRALQTPVAMADPDGRYRSSDGVQRQVPAGHQRYASWAMRDNYRTLMPLLAWIYPDRASDIAASLTELYQHGKQRWATQTEPFLTVRTEHSGVALLDFHRKGITGFDAAAALQGMVAESPGLARSTPDEQIEEAYDDWAIAELAADLGQPQRAAQFRAQALAYRPMWRTVFMALGEDADVVKARGLYQGTLWQYRWAPVFDLPWLLDTLGAPRFDAELQQFFAQDLFNMTNQPDIQAPFLFAWRSQQARSDALVRRILTQPIDHPYTNAGKRAQPWHGRSFALAPQGFADGMDDDAGGMSSWYVLATLGLYPLTPGLPQYTVTCPLHRQATVQVPGRPALHIVPARTAAGTRTLDGRALPAGALAHTVLQHGGTLAIGCGH</sequence>
<keyword evidence="1" id="KW-0732">Signal</keyword>
<gene>
    <name evidence="4" type="ORF">GAK31_01738</name>
</gene>
<evidence type="ECO:0000259" key="3">
    <source>
        <dbReference type="Pfam" id="PF17678"/>
    </source>
</evidence>
<evidence type="ECO:0008006" key="6">
    <source>
        <dbReference type="Google" id="ProtNLM"/>
    </source>
</evidence>
<feature type="signal peptide" evidence="1">
    <location>
        <begin position="1"/>
        <end position="18"/>
    </location>
</feature>
<dbReference type="GO" id="GO:0006516">
    <property type="term" value="P:glycoprotein catabolic process"/>
    <property type="evidence" value="ECO:0007669"/>
    <property type="project" value="TreeGrafter"/>
</dbReference>